<feature type="domain" description="SpoVT-AbrB" evidence="1">
    <location>
        <begin position="14"/>
        <end position="59"/>
    </location>
</feature>
<dbReference type="Pfam" id="PF04014">
    <property type="entry name" value="MazE_antitoxin"/>
    <property type="match status" value="1"/>
</dbReference>
<dbReference type="SUPFAM" id="SSF89447">
    <property type="entry name" value="AbrB/MazE/MraZ-like"/>
    <property type="match status" value="2"/>
</dbReference>
<dbReference type="PATRIC" id="fig|55802.8.peg.2311"/>
<feature type="domain" description="SpoVT-AbrB" evidence="1">
    <location>
        <begin position="67"/>
        <end position="110"/>
    </location>
</feature>
<dbReference type="PANTHER" id="PTHR34860">
    <property type="entry name" value="REPRESSOR-LIKE PROTEIN SSO7C3"/>
    <property type="match status" value="1"/>
</dbReference>
<dbReference type="EMBL" id="CP013050">
    <property type="protein sequence ID" value="ALM76226.1"/>
    <property type="molecule type" value="Genomic_DNA"/>
</dbReference>
<evidence type="ECO:0000313" key="2">
    <source>
        <dbReference type="EMBL" id="ALM76226.1"/>
    </source>
</evidence>
<name>A0A0S1XES8_THEBA</name>
<dbReference type="AlphaFoldDB" id="A0A0S1XES8"/>
<dbReference type="GO" id="GO:0003677">
    <property type="term" value="F:DNA binding"/>
    <property type="evidence" value="ECO:0007669"/>
    <property type="project" value="InterPro"/>
</dbReference>
<dbReference type="PANTHER" id="PTHR34860:SF6">
    <property type="entry name" value="REPRESSOR-LIKE PROTEIN SSO7C3"/>
    <property type="match status" value="1"/>
</dbReference>
<dbReference type="InterPro" id="IPR007159">
    <property type="entry name" value="SpoVT-AbrB_dom"/>
</dbReference>
<dbReference type="Proteomes" id="UP000066042">
    <property type="component" value="Chromosome"/>
</dbReference>
<dbReference type="SMART" id="SM00966">
    <property type="entry name" value="SpoVT_AbrB"/>
    <property type="match status" value="2"/>
</dbReference>
<dbReference type="RefSeq" id="WP_056934653.1">
    <property type="nucleotide sequence ID" value="NZ_CP013050.1"/>
</dbReference>
<organism evidence="2 3">
    <name type="scientific">Thermococcus barophilus</name>
    <dbReference type="NCBI Taxonomy" id="55802"/>
    <lineage>
        <taxon>Archaea</taxon>
        <taxon>Methanobacteriati</taxon>
        <taxon>Methanobacteriota</taxon>
        <taxon>Thermococci</taxon>
        <taxon>Thermococcales</taxon>
        <taxon>Thermococcaceae</taxon>
        <taxon>Thermococcus</taxon>
    </lineage>
</organism>
<dbReference type="InterPro" id="IPR052975">
    <property type="entry name" value="Repressor-like_regulatory"/>
</dbReference>
<evidence type="ECO:0000259" key="1">
    <source>
        <dbReference type="SMART" id="SM00966"/>
    </source>
</evidence>
<dbReference type="PIRSF" id="PIRSF019240">
    <property type="entry name" value="UCP019240_SpoVT/AbrB-related"/>
    <property type="match status" value="1"/>
</dbReference>
<dbReference type="GeneID" id="26137547"/>
<gene>
    <name evidence="2" type="ORF">TBCH5v1_2331</name>
</gene>
<reference evidence="2 3" key="1">
    <citation type="journal article" date="2016" name="Genome Announc.">
        <title>Complete genome sequence of the hyperthermophilic and piezophilic archaeon Thermococcus barophilus Ch5, capable of growth at the expense of hydrogenogenesis from carbon monoxide and formate.</title>
        <authorList>
            <person name="Oger P."/>
            <person name="Sokolova T.G."/>
            <person name="Kozhevnikova D.A."/>
            <person name="Taranov E.A."/>
            <person name="Vannier P."/>
            <person name="Lee H.S."/>
            <person name="Kwon K.K."/>
            <person name="Kang S.G."/>
            <person name="Lee J.H."/>
            <person name="Bonch-Osmolovskaya E.A."/>
            <person name="Lebedinsky A.V."/>
        </authorList>
    </citation>
    <scope>NUCLEOTIDE SEQUENCE [LARGE SCALE GENOMIC DNA]</scope>
    <source>
        <strain evidence="3">Ch5</strain>
    </source>
</reference>
<evidence type="ECO:0000313" key="3">
    <source>
        <dbReference type="Proteomes" id="UP000066042"/>
    </source>
</evidence>
<dbReference type="InterPro" id="IPR016752">
    <property type="entry name" value="UCP019240_SpoVT/AbrB-related"/>
</dbReference>
<proteinExistence type="predicted"/>
<sequence>MNQQIIEPLAKFHARLDKDGRATIPKHVRAIFHIHQDDYVKATIRKINVDLGLKKIFILGEERDIIMRVGRGGTITIPQKVREKLQLTQGDLVEVSLLNVFKLKEGYEKEFIYVRID</sequence>
<dbReference type="STRING" id="55802.TBCH5v1_2331"/>
<dbReference type="InterPro" id="IPR037914">
    <property type="entry name" value="SpoVT-AbrB_sf"/>
</dbReference>
<dbReference type="Gene3D" id="2.10.260.10">
    <property type="match status" value="2"/>
</dbReference>
<accession>A0A0S1XES8</accession>
<protein>
    <submittedName>
        <fullName evidence="2">Transcription regulator, SpoVT/AbrB family</fullName>
    </submittedName>
</protein>